<proteinExistence type="inferred from homology"/>
<feature type="domain" description="Cation efflux protein transmembrane" evidence="9">
    <location>
        <begin position="27"/>
        <end position="218"/>
    </location>
</feature>
<evidence type="ECO:0000313" key="11">
    <source>
        <dbReference type="EMBL" id="GAA4796030.1"/>
    </source>
</evidence>
<evidence type="ECO:0000256" key="4">
    <source>
        <dbReference type="ARBA" id="ARBA00022692"/>
    </source>
</evidence>
<evidence type="ECO:0000256" key="5">
    <source>
        <dbReference type="ARBA" id="ARBA00022989"/>
    </source>
</evidence>
<dbReference type="SUPFAM" id="SSF160240">
    <property type="entry name" value="Cation efflux protein cytoplasmic domain-like"/>
    <property type="match status" value="1"/>
</dbReference>
<dbReference type="SUPFAM" id="SSF161111">
    <property type="entry name" value="Cation efflux protein transmembrane domain-like"/>
    <property type="match status" value="1"/>
</dbReference>
<dbReference type="InterPro" id="IPR027470">
    <property type="entry name" value="Cation_efflux_CTD"/>
</dbReference>
<comment type="similarity">
    <text evidence="2">Belongs to the cation diffusion facilitator (CDF) transporter (TC 2.A.4) family. SLC30A subfamily.</text>
</comment>
<keyword evidence="5 8" id="KW-1133">Transmembrane helix</keyword>
<dbReference type="Pfam" id="PF16916">
    <property type="entry name" value="ZT_dimer"/>
    <property type="match status" value="1"/>
</dbReference>
<dbReference type="Gene3D" id="1.20.1510.10">
    <property type="entry name" value="Cation efflux protein transmembrane domain"/>
    <property type="match status" value="1"/>
</dbReference>
<dbReference type="InterPro" id="IPR002524">
    <property type="entry name" value="Cation_efflux"/>
</dbReference>
<dbReference type="EMBL" id="BAABKP010000002">
    <property type="protein sequence ID" value="GAA4796030.1"/>
    <property type="molecule type" value="Genomic_DNA"/>
</dbReference>
<dbReference type="Pfam" id="PF01545">
    <property type="entry name" value="Cation_efflux"/>
    <property type="match status" value="1"/>
</dbReference>
<evidence type="ECO:0000259" key="9">
    <source>
        <dbReference type="Pfam" id="PF01545"/>
    </source>
</evidence>
<evidence type="ECO:0000256" key="8">
    <source>
        <dbReference type="SAM" id="Phobius"/>
    </source>
</evidence>
<comment type="caution">
    <text evidence="11">The sequence shown here is derived from an EMBL/GenBank/DDBJ whole genome shotgun (WGS) entry which is preliminary data.</text>
</comment>
<sequence>MAAHSHSHQHGSEHSHDYFAGVNTRKLLAVVLIAWSLFIIQLVGAWVTGSLALLFDTVHVATDAIGVTVALIVAHLAARPPSARRTWGLKRLEVLAAMVQAAMLLGVGAFVVVEAVQRFFDPQPLATRELLVFGTLGLAVNVVMMLILLGGDRRNFNMRAAFLEVLNDALGSVAVIAGAIIIALTGWLQADALAAILIGLLIVPRTLKLLKETVSVLLESAPRGLDVEDVRRHLETLPHVVAVHDLHASQISSDLPILTAHVVVKDDCLTDGCAVETLKRLQTCVAEHFEVSIRHSTFQIEPESLQAEGHYDQLP</sequence>
<evidence type="ECO:0000259" key="10">
    <source>
        <dbReference type="Pfam" id="PF16916"/>
    </source>
</evidence>
<dbReference type="InterPro" id="IPR050681">
    <property type="entry name" value="CDF/SLC30A"/>
</dbReference>
<feature type="transmembrane region" description="Helical" evidence="8">
    <location>
        <begin position="53"/>
        <end position="74"/>
    </location>
</feature>
<feature type="transmembrane region" description="Helical" evidence="8">
    <location>
        <begin position="94"/>
        <end position="113"/>
    </location>
</feature>
<feature type="transmembrane region" description="Helical" evidence="8">
    <location>
        <begin position="27"/>
        <end position="47"/>
    </location>
</feature>
<comment type="subcellular location">
    <subcellularLocation>
        <location evidence="1">Membrane</location>
        <topology evidence="1">Multi-pass membrane protein</topology>
    </subcellularLocation>
</comment>
<evidence type="ECO:0000256" key="6">
    <source>
        <dbReference type="ARBA" id="ARBA00023065"/>
    </source>
</evidence>
<evidence type="ECO:0000256" key="7">
    <source>
        <dbReference type="ARBA" id="ARBA00023136"/>
    </source>
</evidence>
<feature type="transmembrane region" description="Helical" evidence="8">
    <location>
        <begin position="125"/>
        <end position="149"/>
    </location>
</feature>
<dbReference type="PANTHER" id="PTHR11562:SF17">
    <property type="entry name" value="RE54080P-RELATED"/>
    <property type="match status" value="1"/>
</dbReference>
<accession>A0ABP9BM52</accession>
<keyword evidence="3" id="KW-0813">Transport</keyword>
<dbReference type="PANTHER" id="PTHR11562">
    <property type="entry name" value="CATION EFFLUX PROTEIN/ ZINC TRANSPORTER"/>
    <property type="match status" value="1"/>
</dbReference>
<dbReference type="NCBIfam" id="TIGR01297">
    <property type="entry name" value="CDF"/>
    <property type="match status" value="1"/>
</dbReference>
<keyword evidence="4 8" id="KW-0812">Transmembrane</keyword>
<evidence type="ECO:0000256" key="2">
    <source>
        <dbReference type="ARBA" id="ARBA00008873"/>
    </source>
</evidence>
<feature type="domain" description="Cation efflux protein cytoplasmic" evidence="10">
    <location>
        <begin position="222"/>
        <end position="303"/>
    </location>
</feature>
<name>A0ABP9BM52_9MICC</name>
<evidence type="ECO:0000256" key="3">
    <source>
        <dbReference type="ARBA" id="ARBA00022448"/>
    </source>
</evidence>
<dbReference type="InterPro" id="IPR027469">
    <property type="entry name" value="Cation_efflux_TMD_sf"/>
</dbReference>
<protein>
    <submittedName>
        <fullName evidence="11">Cation diffusion facilitator family transporter</fullName>
    </submittedName>
</protein>
<dbReference type="RefSeq" id="WP_345446023.1">
    <property type="nucleotide sequence ID" value="NZ_BAABKP010000002.1"/>
</dbReference>
<dbReference type="InterPro" id="IPR036837">
    <property type="entry name" value="Cation_efflux_CTD_sf"/>
</dbReference>
<organism evidence="11 12">
    <name type="scientific">Rothia endophytica</name>
    <dbReference type="NCBI Taxonomy" id="1324766"/>
    <lineage>
        <taxon>Bacteria</taxon>
        <taxon>Bacillati</taxon>
        <taxon>Actinomycetota</taxon>
        <taxon>Actinomycetes</taxon>
        <taxon>Micrococcales</taxon>
        <taxon>Micrococcaceae</taxon>
        <taxon>Rothia</taxon>
    </lineage>
</organism>
<gene>
    <name evidence="11" type="ORF">GCM10023352_14160</name>
</gene>
<evidence type="ECO:0000256" key="1">
    <source>
        <dbReference type="ARBA" id="ARBA00004141"/>
    </source>
</evidence>
<keyword evidence="12" id="KW-1185">Reference proteome</keyword>
<dbReference type="InterPro" id="IPR058533">
    <property type="entry name" value="Cation_efflux_TM"/>
</dbReference>
<keyword evidence="6" id="KW-0406">Ion transport</keyword>
<evidence type="ECO:0000313" key="12">
    <source>
        <dbReference type="Proteomes" id="UP001500187"/>
    </source>
</evidence>
<feature type="transmembrane region" description="Helical" evidence="8">
    <location>
        <begin position="161"/>
        <end position="184"/>
    </location>
</feature>
<reference evidence="12" key="1">
    <citation type="journal article" date="2019" name="Int. J. Syst. Evol. Microbiol.">
        <title>The Global Catalogue of Microorganisms (GCM) 10K type strain sequencing project: providing services to taxonomists for standard genome sequencing and annotation.</title>
        <authorList>
            <consortium name="The Broad Institute Genomics Platform"/>
            <consortium name="The Broad Institute Genome Sequencing Center for Infectious Disease"/>
            <person name="Wu L."/>
            <person name="Ma J."/>
        </authorList>
    </citation>
    <scope>NUCLEOTIDE SEQUENCE [LARGE SCALE GENOMIC DNA]</scope>
    <source>
        <strain evidence="12">JCM 18541</strain>
    </source>
</reference>
<dbReference type="Proteomes" id="UP001500187">
    <property type="component" value="Unassembled WGS sequence"/>
</dbReference>
<keyword evidence="7 8" id="KW-0472">Membrane</keyword>